<organism evidence="2 3">
    <name type="scientific">Nocardia amamiensis</name>
    <dbReference type="NCBI Taxonomy" id="404578"/>
    <lineage>
        <taxon>Bacteria</taxon>
        <taxon>Bacillati</taxon>
        <taxon>Actinomycetota</taxon>
        <taxon>Actinomycetes</taxon>
        <taxon>Mycobacteriales</taxon>
        <taxon>Nocardiaceae</taxon>
        <taxon>Nocardia</taxon>
    </lineage>
</organism>
<reference evidence="2 3" key="1">
    <citation type="submission" date="2020-10" db="EMBL/GenBank/DDBJ databases">
        <title>Identification of Nocardia species via Next-generation sequencing and recognition of intraspecies genetic diversity.</title>
        <authorList>
            <person name="Li P."/>
            <person name="Li P."/>
            <person name="Lu B."/>
        </authorList>
    </citation>
    <scope>NUCLEOTIDE SEQUENCE [LARGE SCALE GENOMIC DNA]</scope>
    <source>
        <strain evidence="2 3">BJ06-0157</strain>
    </source>
</reference>
<protein>
    <submittedName>
        <fullName evidence="2">DUF397 domain-containing protein</fullName>
    </submittedName>
</protein>
<comment type="caution">
    <text evidence="2">The sequence shown here is derived from an EMBL/GenBank/DDBJ whole genome shotgun (WGS) entry which is preliminary data.</text>
</comment>
<evidence type="ECO:0000313" key="2">
    <source>
        <dbReference type="EMBL" id="MBF6299992.1"/>
    </source>
</evidence>
<evidence type="ECO:0000313" key="3">
    <source>
        <dbReference type="Proteomes" id="UP000702209"/>
    </source>
</evidence>
<feature type="domain" description="DUF397" evidence="1">
    <location>
        <begin position="8"/>
        <end position="60"/>
    </location>
</feature>
<sequence length="70" mass="7278">MIVDLTGARWFKSSHSGGGADCVEVAFLAGGAVGIRDSKNSTGPVLVFTPSDWNAFTAGVMNGEFDRPTT</sequence>
<gene>
    <name evidence="2" type="ORF">IU459_20950</name>
</gene>
<evidence type="ECO:0000259" key="1">
    <source>
        <dbReference type="Pfam" id="PF04149"/>
    </source>
</evidence>
<dbReference type="EMBL" id="JADLQX010000015">
    <property type="protein sequence ID" value="MBF6299992.1"/>
    <property type="molecule type" value="Genomic_DNA"/>
</dbReference>
<proteinExistence type="predicted"/>
<name>A0ABS0CTT7_9NOCA</name>
<dbReference type="RefSeq" id="WP_195131234.1">
    <property type="nucleotide sequence ID" value="NZ_JADLQX010000015.1"/>
</dbReference>
<keyword evidence="3" id="KW-1185">Reference proteome</keyword>
<dbReference type="Pfam" id="PF04149">
    <property type="entry name" value="DUF397"/>
    <property type="match status" value="1"/>
</dbReference>
<accession>A0ABS0CTT7</accession>
<dbReference type="InterPro" id="IPR007278">
    <property type="entry name" value="DUF397"/>
</dbReference>
<dbReference type="Proteomes" id="UP000702209">
    <property type="component" value="Unassembled WGS sequence"/>
</dbReference>